<evidence type="ECO:0000256" key="2">
    <source>
        <dbReference type="ARBA" id="ARBA00023125"/>
    </source>
</evidence>
<dbReference type="Pfam" id="PF09339">
    <property type="entry name" value="HTH_IclR"/>
    <property type="match status" value="1"/>
</dbReference>
<dbReference type="PANTHER" id="PTHR30136:SF7">
    <property type="entry name" value="HTH-TYPE TRANSCRIPTIONAL REGULATOR KDGR-RELATED"/>
    <property type="match status" value="1"/>
</dbReference>
<dbReference type="InterPro" id="IPR005471">
    <property type="entry name" value="Tscrpt_reg_IclR_N"/>
</dbReference>
<dbReference type="InterPro" id="IPR014757">
    <property type="entry name" value="Tscrpt_reg_IclR_C"/>
</dbReference>
<dbReference type="SUPFAM" id="SSF46785">
    <property type="entry name" value="Winged helix' DNA-binding domain"/>
    <property type="match status" value="1"/>
</dbReference>
<sequence length="275" mass="30004">MTKVNAPDKTAGKPARYSAPALEKGLDIIELLAHEERGLNQSEIARAMGRTVGEIFRMLVVLIERGYLAQDPDTDRYTLTTKLFEVAHQTPLIKRLTALAGPLMRKLTHEINQSAHLGIISDEAVLIVGQVDPPGQHIMSIRLGARIDPWRASSGRVILAFAEDERLDELFARVPLPAGKSEAQLREELAEIRARGHEITDSFTARGIVNIAAPIFDHTGHSIAALTVPHLERFDDPVSFQTCAHHVIDTANALSHSLGGPTVPPYEAGSMASRS</sequence>
<dbReference type="Gene3D" id="1.10.10.10">
    <property type="entry name" value="Winged helix-like DNA-binding domain superfamily/Winged helix DNA-binding domain"/>
    <property type="match status" value="1"/>
</dbReference>
<comment type="caution">
    <text evidence="6">The sequence shown here is derived from an EMBL/GenBank/DDBJ whole genome shotgun (WGS) entry which is preliminary data.</text>
</comment>
<dbReference type="SMART" id="SM00346">
    <property type="entry name" value="HTH_ICLR"/>
    <property type="match status" value="1"/>
</dbReference>
<keyword evidence="1" id="KW-0805">Transcription regulation</keyword>
<dbReference type="InterPro" id="IPR036388">
    <property type="entry name" value="WH-like_DNA-bd_sf"/>
</dbReference>
<keyword evidence="2" id="KW-0238">DNA-binding</keyword>
<evidence type="ECO:0000313" key="6">
    <source>
        <dbReference type="EMBL" id="GGD26191.1"/>
    </source>
</evidence>
<organism evidence="6 7">
    <name type="scientific">Sinisalibacter lacisalsi</name>
    <dbReference type="NCBI Taxonomy" id="1526570"/>
    <lineage>
        <taxon>Bacteria</taxon>
        <taxon>Pseudomonadati</taxon>
        <taxon>Pseudomonadota</taxon>
        <taxon>Alphaproteobacteria</taxon>
        <taxon>Rhodobacterales</taxon>
        <taxon>Roseobacteraceae</taxon>
        <taxon>Sinisalibacter</taxon>
    </lineage>
</organism>
<dbReference type="InterPro" id="IPR029016">
    <property type="entry name" value="GAF-like_dom_sf"/>
</dbReference>
<reference evidence="7" key="1">
    <citation type="journal article" date="2019" name="Int. J. Syst. Evol. Microbiol.">
        <title>The Global Catalogue of Microorganisms (GCM) 10K type strain sequencing project: providing services to taxonomists for standard genome sequencing and annotation.</title>
        <authorList>
            <consortium name="The Broad Institute Genomics Platform"/>
            <consortium name="The Broad Institute Genome Sequencing Center for Infectious Disease"/>
            <person name="Wu L."/>
            <person name="Ma J."/>
        </authorList>
    </citation>
    <scope>NUCLEOTIDE SEQUENCE [LARGE SCALE GENOMIC DNA]</scope>
    <source>
        <strain evidence="7">CGMCC 1.12922</strain>
    </source>
</reference>
<dbReference type="EMBL" id="BMGI01000001">
    <property type="protein sequence ID" value="GGD26191.1"/>
    <property type="molecule type" value="Genomic_DNA"/>
</dbReference>
<dbReference type="PROSITE" id="PS51078">
    <property type="entry name" value="ICLR_ED"/>
    <property type="match status" value="1"/>
</dbReference>
<evidence type="ECO:0000256" key="1">
    <source>
        <dbReference type="ARBA" id="ARBA00023015"/>
    </source>
</evidence>
<dbReference type="Pfam" id="PF01614">
    <property type="entry name" value="IclR_C"/>
    <property type="match status" value="1"/>
</dbReference>
<dbReference type="RefSeq" id="WP_188526330.1">
    <property type="nucleotide sequence ID" value="NZ_BMGI01000001.1"/>
</dbReference>
<gene>
    <name evidence="6" type="ORF">GCM10011358_08300</name>
</gene>
<accession>A0ABQ1QFP3</accession>
<keyword evidence="7" id="KW-1185">Reference proteome</keyword>
<evidence type="ECO:0000313" key="7">
    <source>
        <dbReference type="Proteomes" id="UP000617355"/>
    </source>
</evidence>
<evidence type="ECO:0000256" key="3">
    <source>
        <dbReference type="ARBA" id="ARBA00023163"/>
    </source>
</evidence>
<proteinExistence type="predicted"/>
<keyword evidence="3" id="KW-0804">Transcription</keyword>
<dbReference type="InterPro" id="IPR036390">
    <property type="entry name" value="WH_DNA-bd_sf"/>
</dbReference>
<evidence type="ECO:0000259" key="5">
    <source>
        <dbReference type="PROSITE" id="PS51078"/>
    </source>
</evidence>
<dbReference type="Proteomes" id="UP000617355">
    <property type="component" value="Unassembled WGS sequence"/>
</dbReference>
<dbReference type="InterPro" id="IPR050707">
    <property type="entry name" value="HTH_MetabolicPath_Reg"/>
</dbReference>
<dbReference type="SUPFAM" id="SSF55781">
    <property type="entry name" value="GAF domain-like"/>
    <property type="match status" value="1"/>
</dbReference>
<dbReference type="PROSITE" id="PS51077">
    <property type="entry name" value="HTH_ICLR"/>
    <property type="match status" value="1"/>
</dbReference>
<protein>
    <submittedName>
        <fullName evidence="6">IclR family transcriptional regulator</fullName>
    </submittedName>
</protein>
<dbReference type="PANTHER" id="PTHR30136">
    <property type="entry name" value="HELIX-TURN-HELIX TRANSCRIPTIONAL REGULATOR, ICLR FAMILY"/>
    <property type="match status" value="1"/>
</dbReference>
<feature type="domain" description="HTH iclR-type" evidence="4">
    <location>
        <begin position="19"/>
        <end position="81"/>
    </location>
</feature>
<name>A0ABQ1QFP3_9RHOB</name>
<dbReference type="Gene3D" id="3.30.450.40">
    <property type="match status" value="1"/>
</dbReference>
<evidence type="ECO:0000259" key="4">
    <source>
        <dbReference type="PROSITE" id="PS51077"/>
    </source>
</evidence>
<feature type="domain" description="IclR-ED" evidence="5">
    <location>
        <begin position="82"/>
        <end position="260"/>
    </location>
</feature>